<proteinExistence type="predicted"/>
<feature type="transmembrane region" description="Helical" evidence="1">
    <location>
        <begin position="290"/>
        <end position="308"/>
    </location>
</feature>
<organism evidence="5 6">
    <name type="scientific">Siphonobacter aquaeclarae</name>
    <dbReference type="NCBI Taxonomy" id="563176"/>
    <lineage>
        <taxon>Bacteria</taxon>
        <taxon>Pseudomonadati</taxon>
        <taxon>Bacteroidota</taxon>
        <taxon>Cytophagia</taxon>
        <taxon>Cytophagales</taxon>
        <taxon>Cytophagaceae</taxon>
        <taxon>Siphonobacter</taxon>
    </lineage>
</organism>
<feature type="transmembrane region" description="Helical" evidence="1">
    <location>
        <begin position="259"/>
        <end position="278"/>
    </location>
</feature>
<protein>
    <submittedName>
        <fullName evidence="5">Uncharacterized protein</fullName>
    </submittedName>
</protein>
<gene>
    <name evidence="5" type="ORF">SAMN04488090_3222</name>
</gene>
<accession>A0A1G9SLT6</accession>
<keyword evidence="2" id="KW-0732">Signal</keyword>
<dbReference type="AlphaFoldDB" id="A0A1G9SLT6"/>
<feature type="chain" id="PRO_5011776085" evidence="2">
    <location>
        <begin position="21"/>
        <end position="394"/>
    </location>
</feature>
<feature type="domain" description="Lnb-like transmembrane" evidence="4">
    <location>
        <begin position="264"/>
        <end position="382"/>
    </location>
</feature>
<feature type="domain" description="Lnb N-terminal periplasmic" evidence="3">
    <location>
        <begin position="22"/>
        <end position="170"/>
    </location>
</feature>
<dbReference type="OrthoDB" id="319167at2"/>
<keyword evidence="1" id="KW-0812">Transmembrane</keyword>
<evidence type="ECO:0000259" key="3">
    <source>
        <dbReference type="Pfam" id="PF13387"/>
    </source>
</evidence>
<evidence type="ECO:0000256" key="2">
    <source>
        <dbReference type="SAM" id="SignalP"/>
    </source>
</evidence>
<dbReference type="Pfam" id="PF25221">
    <property type="entry name" value="5TMH_Lnb"/>
    <property type="match status" value="1"/>
</dbReference>
<reference evidence="5 6" key="1">
    <citation type="submission" date="2016-10" db="EMBL/GenBank/DDBJ databases">
        <authorList>
            <person name="de Groot N.N."/>
        </authorList>
    </citation>
    <scope>NUCLEOTIDE SEQUENCE [LARGE SCALE GENOMIC DNA]</scope>
    <source>
        <strain evidence="5 6">DSM 21668</strain>
    </source>
</reference>
<dbReference type="InterPro" id="IPR057436">
    <property type="entry name" value="5TMH_Lnb"/>
</dbReference>
<keyword evidence="6" id="KW-1185">Reference proteome</keyword>
<evidence type="ECO:0000313" key="6">
    <source>
        <dbReference type="Proteomes" id="UP000198901"/>
    </source>
</evidence>
<evidence type="ECO:0000259" key="4">
    <source>
        <dbReference type="Pfam" id="PF25221"/>
    </source>
</evidence>
<keyword evidence="1" id="KW-0472">Membrane</keyword>
<feature type="transmembrane region" description="Helical" evidence="1">
    <location>
        <begin position="343"/>
        <end position="364"/>
    </location>
</feature>
<dbReference type="EMBL" id="FNGS01000006">
    <property type="protein sequence ID" value="SDM36444.1"/>
    <property type="molecule type" value="Genomic_DNA"/>
</dbReference>
<name>A0A1G9SLT6_9BACT</name>
<keyword evidence="1" id="KW-1133">Transmembrane helix</keyword>
<dbReference type="Proteomes" id="UP000198901">
    <property type="component" value="Unassembled WGS sequence"/>
</dbReference>
<dbReference type="RefSeq" id="WP_093204418.1">
    <property type="nucleotide sequence ID" value="NZ_FNGS01000006.1"/>
</dbReference>
<feature type="transmembrane region" description="Helical" evidence="1">
    <location>
        <begin position="320"/>
        <end position="336"/>
    </location>
</feature>
<dbReference type="Pfam" id="PF13387">
    <property type="entry name" value="Lnb_N"/>
    <property type="match status" value="1"/>
</dbReference>
<sequence>MSFRRLFLLFFFLLPAGLHAQQLSPQAKTSLITVGPGNYIYTFFGHTAIWIYDPLLGVDRVYNYGTFDFRASGFYWNFLRGNLPYKLSVSPLDYPDPQYSQLEYWKSENRKVTEQELNLSPAQKQKLYQILEINALPENNTYQYRPYYDNCSTRPRDKILEAAGDSIRLDSTDVFLLGKSYRSWMNDYLAESPWSKLGLNFLLGYPIDKVTTLGESTYIPDNLFRLMEHATVRRANGTSAKLVGKTTVLFEAKPETTGFLWKAVFWIVMASPLVYVILRKKSLRAGGAFDRFLLALTGVIGVIQLLLWFGTKHGITDLNYSLFVFNPGNIVALALLKRRLKWVSYYFIAAMVFLAVGLMIYIILWQGTCGLVFLMITLFGRYRVLASRKHYGIQ</sequence>
<dbReference type="STRING" id="563176.SAMN04488090_3222"/>
<feature type="signal peptide" evidence="2">
    <location>
        <begin position="1"/>
        <end position="20"/>
    </location>
</feature>
<evidence type="ECO:0000256" key="1">
    <source>
        <dbReference type="SAM" id="Phobius"/>
    </source>
</evidence>
<evidence type="ECO:0000313" key="5">
    <source>
        <dbReference type="EMBL" id="SDM36444.1"/>
    </source>
</evidence>
<dbReference type="InterPro" id="IPR025178">
    <property type="entry name" value="Lnb_N"/>
</dbReference>